<organism evidence="2 3">
    <name type="scientific">Xenoophorus captivus</name>
    <dbReference type="NCBI Taxonomy" id="1517983"/>
    <lineage>
        <taxon>Eukaryota</taxon>
        <taxon>Metazoa</taxon>
        <taxon>Chordata</taxon>
        <taxon>Craniata</taxon>
        <taxon>Vertebrata</taxon>
        <taxon>Euteleostomi</taxon>
        <taxon>Actinopterygii</taxon>
        <taxon>Neopterygii</taxon>
        <taxon>Teleostei</taxon>
        <taxon>Neoteleostei</taxon>
        <taxon>Acanthomorphata</taxon>
        <taxon>Ovalentaria</taxon>
        <taxon>Atherinomorphae</taxon>
        <taxon>Cyprinodontiformes</taxon>
        <taxon>Goodeidae</taxon>
        <taxon>Xenoophorus</taxon>
    </lineage>
</organism>
<reference evidence="2 3" key="1">
    <citation type="submission" date="2021-06" db="EMBL/GenBank/DDBJ databases">
        <authorList>
            <person name="Palmer J.M."/>
        </authorList>
    </citation>
    <scope>NUCLEOTIDE SEQUENCE [LARGE SCALE GENOMIC DNA]</scope>
    <source>
        <strain evidence="2 3">XC_2019</strain>
        <tissue evidence="2">Muscle</tissue>
    </source>
</reference>
<evidence type="ECO:0000313" key="3">
    <source>
        <dbReference type="Proteomes" id="UP001434883"/>
    </source>
</evidence>
<comment type="caution">
    <text evidence="2">The sequence shown here is derived from an EMBL/GenBank/DDBJ whole genome shotgun (WGS) entry which is preliminary data.</text>
</comment>
<keyword evidence="1" id="KW-0812">Transmembrane</keyword>
<feature type="transmembrane region" description="Helical" evidence="1">
    <location>
        <begin position="23"/>
        <end position="41"/>
    </location>
</feature>
<proteinExistence type="predicted"/>
<name>A0ABV0SER7_9TELE</name>
<accession>A0ABV0SER7</accession>
<gene>
    <name evidence="2" type="ORF">XENOCAPTIV_003280</name>
</gene>
<dbReference type="EMBL" id="JAHRIN010076959">
    <property type="protein sequence ID" value="MEQ2218442.1"/>
    <property type="molecule type" value="Genomic_DNA"/>
</dbReference>
<keyword evidence="3" id="KW-1185">Reference proteome</keyword>
<keyword evidence="1" id="KW-0472">Membrane</keyword>
<evidence type="ECO:0000313" key="2">
    <source>
        <dbReference type="EMBL" id="MEQ2218442.1"/>
    </source>
</evidence>
<keyword evidence="1" id="KW-1133">Transmembrane helix</keyword>
<evidence type="ECO:0000256" key="1">
    <source>
        <dbReference type="SAM" id="Phobius"/>
    </source>
</evidence>
<protein>
    <submittedName>
        <fullName evidence="2">Uncharacterized protein</fullName>
    </submittedName>
</protein>
<dbReference type="Proteomes" id="UP001434883">
    <property type="component" value="Unassembled WGS sequence"/>
</dbReference>
<sequence length="100" mass="11790">MHFHQPGRGEKCRYVSVLYFRQSWDFFLVAFKTFVSFYWLFRLRSARSFSPSTEVTSIQSVCVIFFHNQYPSVVFTTVTATKRKERSGLKTSLKGQLDFP</sequence>